<sequence length="37" mass="4221">MELAFAGLAIVFSLLLASLQKEPQRQPVRVRARQRRA</sequence>
<keyword evidence="2" id="KW-1185">Reference proteome</keyword>
<protein>
    <submittedName>
        <fullName evidence="1">Uncharacterized protein</fullName>
    </submittedName>
</protein>
<comment type="caution">
    <text evidence="1">The sequence shown here is derived from an EMBL/GenBank/DDBJ whole genome shotgun (WGS) entry which is preliminary data.</text>
</comment>
<dbReference type="EMBL" id="JACHEW010000003">
    <property type="protein sequence ID" value="MBB6015561.1"/>
    <property type="molecule type" value="Genomic_DNA"/>
</dbReference>
<evidence type="ECO:0000313" key="1">
    <source>
        <dbReference type="EMBL" id="MBB6015561.1"/>
    </source>
</evidence>
<proteinExistence type="predicted"/>
<accession>A0ABR6NNE6</accession>
<name>A0ABR6NNE6_9DEIO</name>
<gene>
    <name evidence="1" type="ORF">HNQ04_000790</name>
</gene>
<evidence type="ECO:0000313" key="2">
    <source>
        <dbReference type="Proteomes" id="UP000629870"/>
    </source>
</evidence>
<dbReference type="Proteomes" id="UP000629870">
    <property type="component" value="Unassembled WGS sequence"/>
</dbReference>
<reference evidence="1 2" key="1">
    <citation type="submission" date="2020-08" db="EMBL/GenBank/DDBJ databases">
        <title>Genomic Encyclopedia of Type Strains, Phase IV (KMG-IV): sequencing the most valuable type-strain genomes for metagenomic binning, comparative biology and taxonomic classification.</title>
        <authorList>
            <person name="Goeker M."/>
        </authorList>
    </citation>
    <scope>NUCLEOTIDE SEQUENCE [LARGE SCALE GENOMIC DNA]</scope>
    <source>
        <strain evidence="1 2">DSM 12027</strain>
    </source>
</reference>
<organism evidence="1 2">
    <name type="scientific">Deinococcus radiopugnans ATCC 19172</name>
    <dbReference type="NCBI Taxonomy" id="585398"/>
    <lineage>
        <taxon>Bacteria</taxon>
        <taxon>Thermotogati</taxon>
        <taxon>Deinococcota</taxon>
        <taxon>Deinococci</taxon>
        <taxon>Deinococcales</taxon>
        <taxon>Deinococcaceae</taxon>
        <taxon>Deinococcus</taxon>
    </lineage>
</organism>